<evidence type="ECO:0000256" key="2">
    <source>
        <dbReference type="ARBA" id="ARBA00022679"/>
    </source>
</evidence>
<evidence type="ECO:0000313" key="8">
    <source>
        <dbReference type="Ensembl" id="ENSCCRP00015058243.1"/>
    </source>
</evidence>
<dbReference type="AlphaFoldDB" id="A0A8C1VWT6"/>
<evidence type="ECO:0000256" key="6">
    <source>
        <dbReference type="ARBA" id="ARBA00024347"/>
    </source>
</evidence>
<proteinExistence type="inferred from homology"/>
<evidence type="ECO:0000259" key="7">
    <source>
        <dbReference type="PROSITE" id="PS51059"/>
    </source>
</evidence>
<organism evidence="8 9">
    <name type="scientific">Cyprinus carpio</name>
    <name type="common">Common carp</name>
    <dbReference type="NCBI Taxonomy" id="7962"/>
    <lineage>
        <taxon>Eukaryota</taxon>
        <taxon>Metazoa</taxon>
        <taxon>Chordata</taxon>
        <taxon>Craniata</taxon>
        <taxon>Vertebrata</taxon>
        <taxon>Euteleostomi</taxon>
        <taxon>Actinopterygii</taxon>
        <taxon>Neopterygii</taxon>
        <taxon>Teleostei</taxon>
        <taxon>Ostariophysi</taxon>
        <taxon>Cypriniformes</taxon>
        <taxon>Cyprinidae</taxon>
        <taxon>Cyprininae</taxon>
        <taxon>Cyprinus</taxon>
    </lineage>
</organism>
<keyword evidence="3" id="KW-0548">Nucleotidyltransferase</keyword>
<dbReference type="GO" id="GO:0016779">
    <property type="term" value="F:nucleotidyltransferase activity"/>
    <property type="evidence" value="ECO:0007669"/>
    <property type="project" value="UniProtKB-KW"/>
</dbReference>
<dbReference type="InterPro" id="IPR012317">
    <property type="entry name" value="Poly(ADP-ribose)pol_cat_dom"/>
</dbReference>
<evidence type="ECO:0000256" key="5">
    <source>
        <dbReference type="ARBA" id="ARBA00023027"/>
    </source>
</evidence>
<dbReference type="Proteomes" id="UP000694700">
    <property type="component" value="Unplaced"/>
</dbReference>
<evidence type="ECO:0000313" key="9">
    <source>
        <dbReference type="Proteomes" id="UP000694700"/>
    </source>
</evidence>
<keyword evidence="4" id="KW-0013">ADP-ribosylation</keyword>
<evidence type="ECO:0000256" key="3">
    <source>
        <dbReference type="ARBA" id="ARBA00022695"/>
    </source>
</evidence>
<dbReference type="PROSITE" id="PS51059">
    <property type="entry name" value="PARP_CATALYTIC"/>
    <property type="match status" value="1"/>
</dbReference>
<keyword evidence="2" id="KW-0808">Transferase</keyword>
<keyword evidence="5" id="KW-0520">NAD</keyword>
<keyword evidence="1" id="KW-0328">Glycosyltransferase</keyword>
<evidence type="ECO:0000256" key="1">
    <source>
        <dbReference type="ARBA" id="ARBA00022676"/>
    </source>
</evidence>
<sequence length="96" mass="10977">MGKGQHHMPTKEELVQHYNRVNTVLQCRATQSRFLQSRNLNCVALCEVITSKDLQKHGNIWVCPISDHVCTRFFFVYEDGQVGNKEILRVTGGQST</sequence>
<feature type="domain" description="PARP catalytic" evidence="7">
    <location>
        <begin position="1"/>
        <end position="96"/>
    </location>
</feature>
<dbReference type="PANTHER" id="PTHR21328">
    <property type="entry name" value="POLY ADP-RIBOSE POLYMERASE FAMILY, MEMBER PARP"/>
    <property type="match status" value="1"/>
</dbReference>
<evidence type="ECO:0000256" key="4">
    <source>
        <dbReference type="ARBA" id="ARBA00022765"/>
    </source>
</evidence>
<protein>
    <recommendedName>
        <fullName evidence="7">PARP catalytic domain-containing protein</fullName>
    </recommendedName>
</protein>
<dbReference type="Ensembl" id="ENSCCRT00015060156.1">
    <property type="protein sequence ID" value="ENSCCRP00015058243.1"/>
    <property type="gene ID" value="ENSCCRG00015023885.1"/>
</dbReference>
<accession>A0A8C1VWT6</accession>
<dbReference type="GO" id="GO:0003950">
    <property type="term" value="F:NAD+ poly-ADP-ribosyltransferase activity"/>
    <property type="evidence" value="ECO:0007669"/>
    <property type="project" value="InterPro"/>
</dbReference>
<name>A0A8C1VWT6_CYPCA</name>
<comment type="similarity">
    <text evidence="6">Belongs to the ARTD/PARP family.</text>
</comment>
<reference evidence="8" key="1">
    <citation type="submission" date="2025-08" db="UniProtKB">
        <authorList>
            <consortium name="Ensembl"/>
        </authorList>
    </citation>
    <scope>IDENTIFICATION</scope>
</reference>
<dbReference type="InterPro" id="IPR051838">
    <property type="entry name" value="ARTD_PARP"/>
</dbReference>